<organism evidence="3 4">
    <name type="scientific">Amphibalanus amphitrite</name>
    <name type="common">Striped barnacle</name>
    <name type="synonym">Balanus amphitrite</name>
    <dbReference type="NCBI Taxonomy" id="1232801"/>
    <lineage>
        <taxon>Eukaryota</taxon>
        <taxon>Metazoa</taxon>
        <taxon>Ecdysozoa</taxon>
        <taxon>Arthropoda</taxon>
        <taxon>Crustacea</taxon>
        <taxon>Multicrustacea</taxon>
        <taxon>Cirripedia</taxon>
        <taxon>Thoracica</taxon>
        <taxon>Thoracicalcarea</taxon>
        <taxon>Balanomorpha</taxon>
        <taxon>Balanoidea</taxon>
        <taxon>Balanidae</taxon>
        <taxon>Amphibalaninae</taxon>
        <taxon>Amphibalanus</taxon>
    </lineage>
</organism>
<dbReference type="Gene3D" id="1.20.1280.50">
    <property type="match status" value="1"/>
</dbReference>
<dbReference type="SUPFAM" id="SSF81383">
    <property type="entry name" value="F-box domain"/>
    <property type="match status" value="1"/>
</dbReference>
<evidence type="ECO:0000313" key="3">
    <source>
        <dbReference type="EMBL" id="KAF0289194.1"/>
    </source>
</evidence>
<gene>
    <name evidence="3" type="primary">FBXO21_1</name>
    <name evidence="3" type="ORF">FJT64_001333</name>
</gene>
<feature type="domain" description="F-box" evidence="2">
    <location>
        <begin position="73"/>
        <end position="120"/>
    </location>
</feature>
<name>A0A6A4VCD7_AMPAM</name>
<proteinExistence type="predicted"/>
<comment type="caution">
    <text evidence="3">The sequence shown here is derived from an EMBL/GenBank/DDBJ whole genome shotgun (WGS) entry which is preliminary data.</text>
</comment>
<dbReference type="Pfam" id="PF12937">
    <property type="entry name" value="F-box-like"/>
    <property type="match status" value="1"/>
</dbReference>
<dbReference type="InterPro" id="IPR036047">
    <property type="entry name" value="F-box-like_dom_sf"/>
</dbReference>
<evidence type="ECO:0000256" key="1">
    <source>
        <dbReference type="SAM" id="MobiDB-lite"/>
    </source>
</evidence>
<accession>A0A6A4VCD7</accession>
<dbReference type="EMBL" id="VIIS01002053">
    <property type="protein sequence ID" value="KAF0289194.1"/>
    <property type="molecule type" value="Genomic_DNA"/>
</dbReference>
<evidence type="ECO:0000313" key="4">
    <source>
        <dbReference type="Proteomes" id="UP000440578"/>
    </source>
</evidence>
<feature type="compositionally biased region" description="Basic and acidic residues" evidence="1">
    <location>
        <begin position="658"/>
        <end position="682"/>
    </location>
</feature>
<dbReference type="Proteomes" id="UP000440578">
    <property type="component" value="Unassembled WGS sequence"/>
</dbReference>
<dbReference type="AlphaFoldDB" id="A0A6A4VCD7"/>
<evidence type="ECO:0000259" key="2">
    <source>
        <dbReference type="PROSITE" id="PS50181"/>
    </source>
</evidence>
<feature type="region of interest" description="Disordered" evidence="1">
    <location>
        <begin position="646"/>
        <end position="710"/>
    </location>
</feature>
<dbReference type="PROSITE" id="PS50181">
    <property type="entry name" value="FBOX"/>
    <property type="match status" value="1"/>
</dbReference>
<dbReference type="OrthoDB" id="6400683at2759"/>
<protein>
    <submittedName>
        <fullName evidence="3">F-box only protein 21</fullName>
    </submittedName>
</protein>
<keyword evidence="4" id="KW-1185">Reference proteome</keyword>
<dbReference type="InterPro" id="IPR001810">
    <property type="entry name" value="F-box_dom"/>
</dbReference>
<sequence length="710" mass="80978">MDPSTEIAPPTSAEPEVVGDFNVKFVRPTAKSPAPDYEVPDWIFSLERPPPTPYYDCFVMEGYLAAERSRYNTAYLAMLPTEILEDIFSLLDVEDVPDIASSCRRFRDILATSNKIWRAMFERRFPRLTQPTYCREVRGLLRGINWRTLTQCRLGTGQHLRVFLDRVAGQFHPVPGLPDQAMEEFRGVTAAHGSLVMRDALLDEIFHPQPTRRNGLSRGYYATMLYREVQRDSVLVPLMRNFMELPPEQQEVGEAYRLLAMWRFPEVGPRPASDVHRYATRVAEIALQELRQCYPDHPASAWTETRSEPLVDTLWSDLLSQQVFECVNYTLYDRLRLLKQDGPEDQDRPEDRELHATGVMTALYAAVAGRLGVLIQHLRMMDPWLVRWQPVEEDVIFIDVARGGVQLDLETAVEEVQKVCGEAFHRILLEPMTAGMLLHYLSAGGYQWKRSVRAETEADHQANQLLLYRTMDGCHPGRLQLRSVCGQLQAARPAYTRRLCQEYLDAADVSEDEAAGIRQFMESLVSRSTEVHRWLNTNETYLRRTAALVSTESYHYYDPLLEIGDVVSFAADSGVMGVIYAVLSSKVTDNEPTAWYDLLLDGEHCALRVREEDLVLAERPRPVRHLELGRYFSHFRHGRYQPLPHLRLTSKPPSAIGREPRLVDGSVRQEPHTGREAGEDRPPTAWLGDWPFLQRGDVPEGAGEEGAGSV</sequence>
<reference evidence="3 4" key="1">
    <citation type="submission" date="2019-07" db="EMBL/GenBank/DDBJ databases">
        <title>Draft genome assembly of a fouling barnacle, Amphibalanus amphitrite (Darwin, 1854): The first reference genome for Thecostraca.</title>
        <authorList>
            <person name="Kim W."/>
        </authorList>
    </citation>
    <scope>NUCLEOTIDE SEQUENCE [LARGE SCALE GENOMIC DNA]</scope>
    <source>
        <strain evidence="3">SNU_AA5</strain>
        <tissue evidence="3">Soma without cirri and trophi</tissue>
    </source>
</reference>